<evidence type="ECO:0000313" key="3">
    <source>
        <dbReference type="Proteomes" id="UP001172159"/>
    </source>
</evidence>
<comment type="caution">
    <text evidence="2">The sequence shown here is derived from an EMBL/GenBank/DDBJ whole genome shotgun (WGS) entry which is preliminary data.</text>
</comment>
<dbReference type="EMBL" id="JAUKTV010000001">
    <property type="protein sequence ID" value="KAK0748635.1"/>
    <property type="molecule type" value="Genomic_DNA"/>
</dbReference>
<reference evidence="2" key="1">
    <citation type="submission" date="2023-06" db="EMBL/GenBank/DDBJ databases">
        <title>Genome-scale phylogeny and comparative genomics of the fungal order Sordariales.</title>
        <authorList>
            <consortium name="Lawrence Berkeley National Laboratory"/>
            <person name="Hensen N."/>
            <person name="Bonometti L."/>
            <person name="Westerberg I."/>
            <person name="Brannstrom I.O."/>
            <person name="Guillou S."/>
            <person name="Cros-Aarteil S."/>
            <person name="Calhoun S."/>
            <person name="Haridas S."/>
            <person name="Kuo A."/>
            <person name="Mondo S."/>
            <person name="Pangilinan J."/>
            <person name="Riley R."/>
            <person name="Labutti K."/>
            <person name="Andreopoulos B."/>
            <person name="Lipzen A."/>
            <person name="Chen C."/>
            <person name="Yanf M."/>
            <person name="Daum C."/>
            <person name="Ng V."/>
            <person name="Clum A."/>
            <person name="Steindorff A."/>
            <person name="Ohm R."/>
            <person name="Martin F."/>
            <person name="Silar P."/>
            <person name="Natvig D."/>
            <person name="Lalanne C."/>
            <person name="Gautier V."/>
            <person name="Ament-Velasquez S.L."/>
            <person name="Kruys A."/>
            <person name="Hutchinson M.I."/>
            <person name="Powell A.J."/>
            <person name="Barry K."/>
            <person name="Miller A.N."/>
            <person name="Grigoriev I.V."/>
            <person name="Debuchy R."/>
            <person name="Gladieux P."/>
            <person name="Thoren M.H."/>
            <person name="Johannesson H."/>
        </authorList>
    </citation>
    <scope>NUCLEOTIDE SEQUENCE</scope>
    <source>
        <strain evidence="2">CBS 540.89</strain>
    </source>
</reference>
<name>A0AA40K7C1_9PEZI</name>
<organism evidence="2 3">
    <name type="scientific">Apiosordaria backusii</name>
    <dbReference type="NCBI Taxonomy" id="314023"/>
    <lineage>
        <taxon>Eukaryota</taxon>
        <taxon>Fungi</taxon>
        <taxon>Dikarya</taxon>
        <taxon>Ascomycota</taxon>
        <taxon>Pezizomycotina</taxon>
        <taxon>Sordariomycetes</taxon>
        <taxon>Sordariomycetidae</taxon>
        <taxon>Sordariales</taxon>
        <taxon>Lasiosphaeriaceae</taxon>
        <taxon>Apiosordaria</taxon>
    </lineage>
</organism>
<feature type="compositionally biased region" description="Polar residues" evidence="1">
    <location>
        <begin position="40"/>
        <end position="51"/>
    </location>
</feature>
<feature type="region of interest" description="Disordered" evidence="1">
    <location>
        <begin position="28"/>
        <end position="51"/>
    </location>
</feature>
<proteinExistence type="predicted"/>
<accession>A0AA40K7C1</accession>
<evidence type="ECO:0000256" key="1">
    <source>
        <dbReference type="SAM" id="MobiDB-lite"/>
    </source>
</evidence>
<evidence type="ECO:0000313" key="2">
    <source>
        <dbReference type="EMBL" id="KAK0748635.1"/>
    </source>
</evidence>
<gene>
    <name evidence="2" type="ORF">B0T21DRAFT_356961</name>
</gene>
<keyword evidence="3" id="KW-1185">Reference proteome</keyword>
<dbReference type="AlphaFoldDB" id="A0AA40K7C1"/>
<dbReference type="Proteomes" id="UP001172159">
    <property type="component" value="Unassembled WGS sequence"/>
</dbReference>
<sequence length="51" mass="5688">MPLVVCSLRSLVRGSYLVCPQLLNFASPEHSSHHHKTDFLSPSLTFPPNLL</sequence>
<protein>
    <submittedName>
        <fullName evidence="2">Uncharacterized protein</fullName>
    </submittedName>
</protein>